<dbReference type="OrthoDB" id="73076at2759"/>
<proteinExistence type="predicted"/>
<accession>A0A9P6L3V9</accession>
<dbReference type="Proteomes" id="UP000736335">
    <property type="component" value="Unassembled WGS sequence"/>
</dbReference>
<name>A0A9P6L3V9_9AGAM</name>
<gene>
    <name evidence="1" type="ORF">BJ322DRAFT_256428</name>
</gene>
<dbReference type="EMBL" id="WIUZ02000014">
    <property type="protein sequence ID" value="KAF9781166.1"/>
    <property type="molecule type" value="Genomic_DNA"/>
</dbReference>
<comment type="caution">
    <text evidence="1">The sequence shown here is derived from an EMBL/GenBank/DDBJ whole genome shotgun (WGS) entry which is preliminary data.</text>
</comment>
<sequence length="292" mass="32515">MAACESGQAILNRQMSIKEPLYDRSFLPFWVLTLWERLAELNSAREKWALAQTWLQKSSQFLAPAMSTTARQHFTRTGWGADITFGRERATTLALPQLLADARLNGTVLDLMVEFIQTEVNDDGPAGVCICGTILPNKVTQLFRPFEESSWAFVFVGDKIHVARVLIFSQTGGGKNGQHGWILSTPKVHSVSSVGVQLFGYAYLRMLRAVHEADALLQTKCHELIPARQLLPVLQKTPRAPLGADIEISEEDVVVFRLLKTNVSQIGLALKFINSRKAKKLADIDQEAVKQT</sequence>
<reference evidence="1" key="2">
    <citation type="submission" date="2020-11" db="EMBL/GenBank/DDBJ databases">
        <authorList>
            <consortium name="DOE Joint Genome Institute"/>
            <person name="Kuo A."/>
            <person name="Miyauchi S."/>
            <person name="Kiss E."/>
            <person name="Drula E."/>
            <person name="Kohler A."/>
            <person name="Sanchez-Garcia M."/>
            <person name="Andreopoulos B."/>
            <person name="Barry K.W."/>
            <person name="Bonito G."/>
            <person name="Buee M."/>
            <person name="Carver A."/>
            <person name="Chen C."/>
            <person name="Cichocki N."/>
            <person name="Clum A."/>
            <person name="Culley D."/>
            <person name="Crous P.W."/>
            <person name="Fauchery L."/>
            <person name="Girlanda M."/>
            <person name="Hayes R."/>
            <person name="Keri Z."/>
            <person name="Labutti K."/>
            <person name="Lipzen A."/>
            <person name="Lombard V."/>
            <person name="Magnuson J."/>
            <person name="Maillard F."/>
            <person name="Morin E."/>
            <person name="Murat C."/>
            <person name="Nolan M."/>
            <person name="Ohm R."/>
            <person name="Pangilinan J."/>
            <person name="Pereira M."/>
            <person name="Perotto S."/>
            <person name="Peter M."/>
            <person name="Riley R."/>
            <person name="Sitrit Y."/>
            <person name="Stielow B."/>
            <person name="Szollosi G."/>
            <person name="Zifcakova L."/>
            <person name="Stursova M."/>
            <person name="Spatafora J.W."/>
            <person name="Tedersoo L."/>
            <person name="Vaario L.-M."/>
            <person name="Yamada A."/>
            <person name="Yan M."/>
            <person name="Wang P."/>
            <person name="Xu J."/>
            <person name="Bruns T."/>
            <person name="Baldrian P."/>
            <person name="Vilgalys R."/>
            <person name="Henrissat B."/>
            <person name="Grigoriev I.V."/>
            <person name="Hibbett D."/>
            <person name="Nagy L.G."/>
            <person name="Martin F.M."/>
        </authorList>
    </citation>
    <scope>NUCLEOTIDE SEQUENCE</scope>
    <source>
        <strain evidence="1">UH-Tt-Lm1</strain>
    </source>
</reference>
<evidence type="ECO:0000313" key="1">
    <source>
        <dbReference type="EMBL" id="KAF9781166.1"/>
    </source>
</evidence>
<evidence type="ECO:0000313" key="2">
    <source>
        <dbReference type="Proteomes" id="UP000736335"/>
    </source>
</evidence>
<organism evidence="1 2">
    <name type="scientific">Thelephora terrestris</name>
    <dbReference type="NCBI Taxonomy" id="56493"/>
    <lineage>
        <taxon>Eukaryota</taxon>
        <taxon>Fungi</taxon>
        <taxon>Dikarya</taxon>
        <taxon>Basidiomycota</taxon>
        <taxon>Agaricomycotina</taxon>
        <taxon>Agaricomycetes</taxon>
        <taxon>Thelephorales</taxon>
        <taxon>Thelephoraceae</taxon>
        <taxon>Thelephora</taxon>
    </lineage>
</organism>
<keyword evidence="2" id="KW-1185">Reference proteome</keyword>
<dbReference type="AlphaFoldDB" id="A0A9P6L3V9"/>
<reference evidence="1" key="1">
    <citation type="journal article" date="2020" name="Nat. Commun.">
        <title>Large-scale genome sequencing of mycorrhizal fungi provides insights into the early evolution of symbiotic traits.</title>
        <authorList>
            <person name="Miyauchi S."/>
            <person name="Kiss E."/>
            <person name="Kuo A."/>
            <person name="Drula E."/>
            <person name="Kohler A."/>
            <person name="Sanchez-Garcia M."/>
            <person name="Morin E."/>
            <person name="Andreopoulos B."/>
            <person name="Barry K.W."/>
            <person name="Bonito G."/>
            <person name="Buee M."/>
            <person name="Carver A."/>
            <person name="Chen C."/>
            <person name="Cichocki N."/>
            <person name="Clum A."/>
            <person name="Culley D."/>
            <person name="Crous P.W."/>
            <person name="Fauchery L."/>
            <person name="Girlanda M."/>
            <person name="Hayes R.D."/>
            <person name="Keri Z."/>
            <person name="LaButti K."/>
            <person name="Lipzen A."/>
            <person name="Lombard V."/>
            <person name="Magnuson J."/>
            <person name="Maillard F."/>
            <person name="Murat C."/>
            <person name="Nolan M."/>
            <person name="Ohm R.A."/>
            <person name="Pangilinan J."/>
            <person name="Pereira M.F."/>
            <person name="Perotto S."/>
            <person name="Peter M."/>
            <person name="Pfister S."/>
            <person name="Riley R."/>
            <person name="Sitrit Y."/>
            <person name="Stielow J.B."/>
            <person name="Szollosi G."/>
            <person name="Zifcakova L."/>
            <person name="Stursova M."/>
            <person name="Spatafora J.W."/>
            <person name="Tedersoo L."/>
            <person name="Vaario L.M."/>
            <person name="Yamada A."/>
            <person name="Yan M."/>
            <person name="Wang P."/>
            <person name="Xu J."/>
            <person name="Bruns T."/>
            <person name="Baldrian P."/>
            <person name="Vilgalys R."/>
            <person name="Dunand C."/>
            <person name="Henrissat B."/>
            <person name="Grigoriev I.V."/>
            <person name="Hibbett D."/>
            <person name="Nagy L.G."/>
            <person name="Martin F.M."/>
        </authorList>
    </citation>
    <scope>NUCLEOTIDE SEQUENCE</scope>
    <source>
        <strain evidence="1">UH-Tt-Lm1</strain>
    </source>
</reference>
<protein>
    <submittedName>
        <fullName evidence="1">Uncharacterized protein</fullName>
    </submittedName>
</protein>